<dbReference type="InterPro" id="IPR029526">
    <property type="entry name" value="PGBD"/>
</dbReference>
<reference evidence="2" key="1">
    <citation type="submission" date="2014-12" db="EMBL/GenBank/DDBJ databases">
        <title>Insight into the proteome of Arion vulgaris.</title>
        <authorList>
            <person name="Aradska J."/>
            <person name="Bulat T."/>
            <person name="Smidak R."/>
            <person name="Sarate P."/>
            <person name="Gangsoo J."/>
            <person name="Sialana F."/>
            <person name="Bilban M."/>
            <person name="Lubec G."/>
        </authorList>
    </citation>
    <scope>NUCLEOTIDE SEQUENCE</scope>
    <source>
        <tissue evidence="2">Skin</tissue>
    </source>
</reference>
<sequence>AAATGHTKPSYGTWTDLHEEELLKFVGLLMYMSLVQAPNAELYWSSKQLFHGLWARAFMPINRYKIIQAFLKISNPETERADDKLKKVRFVHDFLRMKCMKFWQPHECISVDERMVKNKGRYGFRQYIKDKPTKWGMKLWVVADSITGYTYNFDVYTGKDAARSTQGLGYDVVYKLCRSIFQQGYRIFMDNFYTSFHLFVDLLKVKTLACGIILANRKGFPQELKNTKLFNRNANRGKMRWVRKGNVGFVQWKDNKIVNLISTMHKSVSSNTFCTRRTKSDGKFRNILVRQPIVIKDYNKYMGGVDRSDQMIGKYNVLRKTSKYWKTLFYHFIDIARVNSFILFQEYRRQHQDIPELVRPKRYSQLDFTIELIKELANFDKDIQVPLLDNRSKKCSQIVPGLRKNSKNCVRCYRIRKVEKKSKVFCQICKKSFCFNQIRNCLVDEHSVPGSDERSVPGLP</sequence>
<evidence type="ECO:0000259" key="1">
    <source>
        <dbReference type="Pfam" id="PF13843"/>
    </source>
</evidence>
<dbReference type="CDD" id="cd20335">
    <property type="entry name" value="BRcat_RBR"/>
    <property type="match status" value="1"/>
</dbReference>
<feature type="non-terminal residue" evidence="2">
    <location>
        <position position="1"/>
    </location>
</feature>
<organism evidence="2">
    <name type="scientific">Arion vulgaris</name>
    <dbReference type="NCBI Taxonomy" id="1028688"/>
    <lineage>
        <taxon>Eukaryota</taxon>
        <taxon>Metazoa</taxon>
        <taxon>Spiralia</taxon>
        <taxon>Lophotrochozoa</taxon>
        <taxon>Mollusca</taxon>
        <taxon>Gastropoda</taxon>
        <taxon>Heterobranchia</taxon>
        <taxon>Euthyneura</taxon>
        <taxon>Panpulmonata</taxon>
        <taxon>Eupulmonata</taxon>
        <taxon>Stylommatophora</taxon>
        <taxon>Helicina</taxon>
        <taxon>Arionoidea</taxon>
        <taxon>Arionidae</taxon>
        <taxon>Arion</taxon>
    </lineage>
</organism>
<feature type="domain" description="PiggyBac transposable element-derived protein" evidence="1">
    <location>
        <begin position="12"/>
        <end position="341"/>
    </location>
</feature>
<dbReference type="PANTHER" id="PTHR46599">
    <property type="entry name" value="PIGGYBAC TRANSPOSABLE ELEMENT-DERIVED PROTEIN 4"/>
    <property type="match status" value="1"/>
</dbReference>
<name>A0A0B7BKI0_9EUPU</name>
<dbReference type="PANTHER" id="PTHR46599:SF3">
    <property type="entry name" value="PIGGYBAC TRANSPOSABLE ELEMENT-DERIVED PROTEIN 4"/>
    <property type="match status" value="1"/>
</dbReference>
<proteinExistence type="predicted"/>
<protein>
    <recommendedName>
        <fullName evidence="1">PiggyBac transposable element-derived protein domain-containing protein</fullName>
    </recommendedName>
</protein>
<accession>A0A0B7BKI0</accession>
<dbReference type="AlphaFoldDB" id="A0A0B7BKI0"/>
<dbReference type="Pfam" id="PF13843">
    <property type="entry name" value="DDE_Tnp_1_7"/>
    <property type="match status" value="1"/>
</dbReference>
<evidence type="ECO:0000313" key="2">
    <source>
        <dbReference type="EMBL" id="CEK92660.1"/>
    </source>
</evidence>
<gene>
    <name evidence="2" type="primary">ORF189485</name>
</gene>
<dbReference type="EMBL" id="HACG01045795">
    <property type="protein sequence ID" value="CEK92660.1"/>
    <property type="molecule type" value="Transcribed_RNA"/>
</dbReference>